<dbReference type="PANTHER" id="PTHR18841:SF0">
    <property type="entry name" value="VITELLINE MEMBRANE OUTER LAYER 1 HOMOLOG A-RELATED"/>
    <property type="match status" value="1"/>
</dbReference>
<comment type="caution">
    <text evidence="3">The sequence shown here is derived from an EMBL/GenBank/DDBJ whole genome shotgun (WGS) entry which is preliminary data.</text>
</comment>
<evidence type="ECO:0000256" key="1">
    <source>
        <dbReference type="SAM" id="MobiDB-lite"/>
    </source>
</evidence>
<accession>A0A835XL19</accession>
<dbReference type="InterPro" id="IPR036812">
    <property type="entry name" value="NAD(P)_OxRdtase_dom_sf"/>
</dbReference>
<feature type="region of interest" description="Disordered" evidence="1">
    <location>
        <begin position="645"/>
        <end position="680"/>
    </location>
</feature>
<feature type="domain" description="NADP-dependent oxidoreductase" evidence="2">
    <location>
        <begin position="838"/>
        <end position="944"/>
    </location>
</feature>
<feature type="region of interest" description="Disordered" evidence="1">
    <location>
        <begin position="501"/>
        <end position="520"/>
    </location>
</feature>
<feature type="region of interest" description="Disordered" evidence="1">
    <location>
        <begin position="957"/>
        <end position="986"/>
    </location>
</feature>
<protein>
    <recommendedName>
        <fullName evidence="2">NADP-dependent oxidoreductase domain-containing protein</fullName>
    </recommendedName>
</protein>
<dbReference type="Proteomes" id="UP000612055">
    <property type="component" value="Unassembled WGS sequence"/>
</dbReference>
<sequence length="1010" mass="105954">MLVRVEVQQQAGDDTALNGISLACSSSAEVLVETGNWGDWTAMLRCPGSSYAVGANLRLEAPQGDLLDDSAANSVQLKCSDNTELTPHPGWWQGWQICPTGQYLCAMQSASTAVTQAPVAAASVAQAPCTSVAAAKPPVPFTSVAAAQAPVPFPAVAQAPVPSPAVTPTTPATAPASTAPLTAAPAAAWGEWRSWRYCLAGSETPSFIYGLKLRVEAQQGPGDDTALNGISIACSSSTEVEVEGGDWGDWTAMLRCPGSSYAVGANLRLEAPQGDLLDDSAASSVQLKCSDNTELMPHPGWWGTWQGWQTCPTGQYLCAMKPPPSPDPALSNFVSTPMVSTGNWGDWRDWHYCLSAEVPSLIFGLKLRVEAQQDIKDDTALNGISIACSSSTEVLVEGGDWGDWTAMLRCPGSSYAVGANLRLEAPQGSGPLQDDTAANSVQLKCSDNTELMPHPGWWGTWQGWQTCPTDRVLRPAGDPALAAPTVTAAVTQAPIAEAAFARAASPAPSPTSQPSKDDTALNGISIACSSSTEVLVEGGDWGDWTAMLRCPGSSYAVGANLRLEAPQGSGPLQDDTAANSVQLKCSDNTELMPHPGWWGTWQGWQTCPTGQYLCAMKVRYEGSGVDDDTTLNGLQIACCVLPAIPPSPRPPSPRPSPKPPSPRPPSPAPPRPPPRPPPSPAPVMSYFDAVLTVSPGNWGDWKDWRYCLSGGRPSIIRGFQPRTELPRGDGDDTALNGIAIACAGYPITPSVMVWAGDWGDWYGMALCPGSGYVVKANLRLEAPQGGSDDTSANGVQLGCSDGTTVLAPNDGYWGSWQGWKSCAAGQYICAMRVRCPVLAFGASPFGGAFGPIDEAEAVKVVHHAFRRGINVFDTSPFYGATKSEKVLGQGLNDLPRSEIVVCTKVGRYGNTDFDFSAARVTASVKESLERLQVPYIDVIKSHDISTLGGRQRWRAAHSNPEVKEAAAGEAPEPESPGPTAPASAPAAAAAAAVPKKCCCAAKRPEAAAGA</sequence>
<keyword evidence="4" id="KW-1185">Reference proteome</keyword>
<organism evidence="3 4">
    <name type="scientific">Edaphochlamys debaryana</name>
    <dbReference type="NCBI Taxonomy" id="47281"/>
    <lineage>
        <taxon>Eukaryota</taxon>
        <taxon>Viridiplantae</taxon>
        <taxon>Chlorophyta</taxon>
        <taxon>core chlorophytes</taxon>
        <taxon>Chlorophyceae</taxon>
        <taxon>CS clade</taxon>
        <taxon>Chlamydomonadales</taxon>
        <taxon>Chlamydomonadales incertae sedis</taxon>
        <taxon>Edaphochlamys</taxon>
    </lineage>
</organism>
<proteinExistence type="predicted"/>
<dbReference type="InterPro" id="IPR036706">
    <property type="entry name" value="VOMI_sf"/>
</dbReference>
<dbReference type="PANTHER" id="PTHR18841">
    <property type="entry name" value="VITELLINE MEMBRANE OUTER LAYER PROTEIN I-RELATED"/>
    <property type="match status" value="1"/>
</dbReference>
<dbReference type="SUPFAM" id="SSF51430">
    <property type="entry name" value="NAD(P)-linked oxidoreductase"/>
    <property type="match status" value="1"/>
</dbReference>
<dbReference type="Pfam" id="PF03762">
    <property type="entry name" value="VOMI"/>
    <property type="match status" value="5"/>
</dbReference>
<dbReference type="AlphaFoldDB" id="A0A835XL19"/>
<dbReference type="Pfam" id="PF00248">
    <property type="entry name" value="Aldo_ket_red"/>
    <property type="match status" value="1"/>
</dbReference>
<gene>
    <name evidence="3" type="ORF">HYH03_014566</name>
</gene>
<dbReference type="SUPFAM" id="SSF51092">
    <property type="entry name" value="Vitelline membrane outer protein-I (VMO-I)"/>
    <property type="match status" value="5"/>
</dbReference>
<dbReference type="EMBL" id="JAEHOE010000107">
    <property type="protein sequence ID" value="KAG2486767.1"/>
    <property type="molecule type" value="Genomic_DNA"/>
</dbReference>
<reference evidence="3" key="1">
    <citation type="journal article" date="2020" name="bioRxiv">
        <title>Comparative genomics of Chlamydomonas.</title>
        <authorList>
            <person name="Craig R.J."/>
            <person name="Hasan A.R."/>
            <person name="Ness R.W."/>
            <person name="Keightley P.D."/>
        </authorList>
    </citation>
    <scope>NUCLEOTIDE SEQUENCE</scope>
    <source>
        <strain evidence="3">CCAP 11/70</strain>
    </source>
</reference>
<dbReference type="GO" id="GO:0005615">
    <property type="term" value="C:extracellular space"/>
    <property type="evidence" value="ECO:0007669"/>
    <property type="project" value="TreeGrafter"/>
</dbReference>
<dbReference type="OrthoDB" id="528822at2759"/>
<dbReference type="Gene3D" id="2.100.10.20">
    <property type="entry name" value="Vitelline membrane outer layer protein I (VOMI)"/>
    <property type="match status" value="4"/>
</dbReference>
<dbReference type="InterPro" id="IPR005515">
    <property type="entry name" value="VOMI"/>
</dbReference>
<feature type="compositionally biased region" description="Low complexity" evidence="1">
    <location>
        <begin position="501"/>
        <end position="514"/>
    </location>
</feature>
<dbReference type="Gene3D" id="3.20.20.100">
    <property type="entry name" value="NADP-dependent oxidoreductase domain"/>
    <property type="match status" value="1"/>
</dbReference>
<name>A0A835XL19_9CHLO</name>
<evidence type="ECO:0000313" key="3">
    <source>
        <dbReference type="EMBL" id="KAG2486767.1"/>
    </source>
</evidence>
<evidence type="ECO:0000259" key="2">
    <source>
        <dbReference type="Pfam" id="PF00248"/>
    </source>
</evidence>
<evidence type="ECO:0000313" key="4">
    <source>
        <dbReference type="Proteomes" id="UP000612055"/>
    </source>
</evidence>
<dbReference type="InterPro" id="IPR023210">
    <property type="entry name" value="NADP_OxRdtase_dom"/>
</dbReference>